<keyword evidence="6 10" id="KW-0479">Metal-binding</keyword>
<dbReference type="InterPro" id="IPR058240">
    <property type="entry name" value="rSAM_sf"/>
</dbReference>
<dbReference type="PROSITE" id="PS01087">
    <property type="entry name" value="RADICAL_ACTIVATING"/>
    <property type="match status" value="1"/>
</dbReference>
<evidence type="ECO:0000256" key="5">
    <source>
        <dbReference type="ARBA" id="ARBA00022691"/>
    </source>
</evidence>
<reference evidence="12 13" key="1">
    <citation type="submission" date="2014-07" db="EMBL/GenBank/DDBJ databases">
        <title>Draft genome of Clostridium celerecrescens 152B isolated from sediments associated with methane hydrate from Krishna Godavari basin.</title>
        <authorList>
            <person name="Honkalas V.S."/>
            <person name="Dabir A.P."/>
            <person name="Arora P."/>
            <person name="Dhakephalkar P.K."/>
        </authorList>
    </citation>
    <scope>NUCLEOTIDE SEQUENCE [LARGE SCALE GENOMIC DNA]</scope>
    <source>
        <strain evidence="12 13">152B</strain>
    </source>
</reference>
<evidence type="ECO:0000256" key="4">
    <source>
        <dbReference type="ARBA" id="ARBA00022485"/>
    </source>
</evidence>
<gene>
    <name evidence="12" type="ORF">IO98_14360</name>
</gene>
<evidence type="ECO:0000256" key="8">
    <source>
        <dbReference type="ARBA" id="ARBA00023004"/>
    </source>
</evidence>
<evidence type="ECO:0000313" key="12">
    <source>
        <dbReference type="EMBL" id="KEZ89548.1"/>
    </source>
</evidence>
<keyword evidence="4 10" id="KW-0004">4Fe-4S</keyword>
<dbReference type="STRING" id="29354.IO98_14360"/>
<dbReference type="PANTHER" id="PTHR30352:SF5">
    <property type="entry name" value="PYRUVATE FORMATE-LYASE 1-ACTIVATING ENZYME"/>
    <property type="match status" value="1"/>
</dbReference>
<evidence type="ECO:0000256" key="2">
    <source>
        <dbReference type="ARBA" id="ARBA00009777"/>
    </source>
</evidence>
<dbReference type="SFLD" id="SFLDS00029">
    <property type="entry name" value="Radical_SAM"/>
    <property type="match status" value="1"/>
</dbReference>
<dbReference type="Pfam" id="PF04055">
    <property type="entry name" value="Radical_SAM"/>
    <property type="match status" value="1"/>
</dbReference>
<protein>
    <recommendedName>
        <fullName evidence="3 10">Pyruvate formate-lyase-activating enzyme</fullName>
        <ecNumber evidence="10">1.97.1.4</ecNumber>
    </recommendedName>
</protein>
<evidence type="ECO:0000259" key="11">
    <source>
        <dbReference type="PROSITE" id="PS51918"/>
    </source>
</evidence>
<dbReference type="SFLD" id="SFLDG01066">
    <property type="entry name" value="organic_radical-activating_enz"/>
    <property type="match status" value="1"/>
</dbReference>
<dbReference type="PANTHER" id="PTHR30352">
    <property type="entry name" value="PYRUVATE FORMATE-LYASE-ACTIVATING ENZYME"/>
    <property type="match status" value="1"/>
</dbReference>
<comment type="function">
    <text evidence="1 10">Activation of pyruvate formate-lyase under anaerobic conditions by generation of an organic free radical, using S-adenosylmethionine and reduced flavodoxin as cosubstrates to produce 5'-deoxy-adenosine.</text>
</comment>
<keyword evidence="12" id="KW-0670">Pyruvate</keyword>
<dbReference type="SUPFAM" id="SSF102114">
    <property type="entry name" value="Radical SAM enzymes"/>
    <property type="match status" value="1"/>
</dbReference>
<dbReference type="EC" id="1.97.1.4" evidence="10"/>
<dbReference type="GO" id="GO:0043365">
    <property type="term" value="F:[formate-C-acetyltransferase]-activating enzyme activity"/>
    <property type="evidence" value="ECO:0007669"/>
    <property type="project" value="UniProtKB-UniRule"/>
</dbReference>
<proteinExistence type="inferred from homology"/>
<dbReference type="InterPro" id="IPR034457">
    <property type="entry name" value="Organic_radical-activating"/>
</dbReference>
<comment type="cofactor">
    <cofactor evidence="10">
        <name>[4Fe-4S] cluster</name>
        <dbReference type="ChEBI" id="CHEBI:49883"/>
    </cofactor>
    <text evidence="10">Binds 1 [4Fe-4S] cluster. The cluster is coordinated with 3 cysteines and an exchangeable S-adenosyl-L-methionine.</text>
</comment>
<dbReference type="RefSeq" id="WP_038282159.1">
    <property type="nucleotide sequence ID" value="NZ_JPME01000016.1"/>
</dbReference>
<dbReference type="PROSITE" id="PS51918">
    <property type="entry name" value="RADICAL_SAM"/>
    <property type="match status" value="1"/>
</dbReference>
<dbReference type="InterPro" id="IPR013785">
    <property type="entry name" value="Aldolase_TIM"/>
</dbReference>
<comment type="caution">
    <text evidence="12">The sequence shown here is derived from an EMBL/GenBank/DDBJ whole genome shotgun (WGS) entry which is preliminary data.</text>
</comment>
<evidence type="ECO:0000256" key="7">
    <source>
        <dbReference type="ARBA" id="ARBA00023002"/>
    </source>
</evidence>
<evidence type="ECO:0000256" key="6">
    <source>
        <dbReference type="ARBA" id="ARBA00022723"/>
    </source>
</evidence>
<dbReference type="InterPro" id="IPR012838">
    <property type="entry name" value="PFL1_activating"/>
</dbReference>
<dbReference type="InterPro" id="IPR007197">
    <property type="entry name" value="rSAM"/>
</dbReference>
<dbReference type="AlphaFoldDB" id="A0A084JKR4"/>
<dbReference type="InterPro" id="IPR012839">
    <property type="entry name" value="Organic_radical_activase"/>
</dbReference>
<dbReference type="GO" id="GO:0005737">
    <property type="term" value="C:cytoplasm"/>
    <property type="evidence" value="ECO:0007669"/>
    <property type="project" value="UniProtKB-SubCell"/>
</dbReference>
<dbReference type="PIRSF" id="PIRSF000371">
    <property type="entry name" value="PFL_act_enz"/>
    <property type="match status" value="1"/>
</dbReference>
<keyword evidence="5 10" id="KW-0949">S-adenosyl-L-methionine</keyword>
<accession>A0A084JKR4</accession>
<evidence type="ECO:0000256" key="3">
    <source>
        <dbReference type="ARBA" id="ARBA00021356"/>
    </source>
</evidence>
<comment type="catalytic activity">
    <reaction evidence="10">
        <text>glycyl-[formate C-acetyltransferase] + reduced [flavodoxin] + S-adenosyl-L-methionine = glycin-2-yl radical-[formate C-acetyltransferase] + semiquinone [flavodoxin] + 5'-deoxyadenosine + L-methionine + H(+)</text>
        <dbReference type="Rhea" id="RHEA:19225"/>
        <dbReference type="Rhea" id="RHEA-COMP:10622"/>
        <dbReference type="Rhea" id="RHEA-COMP:12190"/>
        <dbReference type="Rhea" id="RHEA-COMP:12191"/>
        <dbReference type="Rhea" id="RHEA-COMP:14480"/>
        <dbReference type="ChEBI" id="CHEBI:15378"/>
        <dbReference type="ChEBI" id="CHEBI:17319"/>
        <dbReference type="ChEBI" id="CHEBI:29947"/>
        <dbReference type="ChEBI" id="CHEBI:32722"/>
        <dbReference type="ChEBI" id="CHEBI:57618"/>
        <dbReference type="ChEBI" id="CHEBI:57844"/>
        <dbReference type="ChEBI" id="CHEBI:59789"/>
        <dbReference type="ChEBI" id="CHEBI:140311"/>
        <dbReference type="EC" id="1.97.1.4"/>
    </reaction>
</comment>
<dbReference type="NCBIfam" id="TIGR02493">
    <property type="entry name" value="PFLA"/>
    <property type="match status" value="1"/>
</dbReference>
<sequence>MTGYIHSIESFGTVDGPGVRMVIFLQGCPMRCQYCHNPDTWKMAGGTPMTSEELLKQYESSRNFYRGGGITATGGEPLMQLDFVTELFEAAAKKDIHTCLDTSGVTFHRNDPDYLKKIDRLLDSTDLVMLDIKHIDDTRHKTLTGHSNENILDFAQYLSDRDIPVWIRHVTVPKISDETPDLYRLGRFIGGLKNVKALDVLPYHDMGKVKYESLGMEYPLKDTPPMSKEGAVAAKKIILSGIRDVRTGLPDRYCSQN</sequence>
<dbReference type="InterPro" id="IPR001989">
    <property type="entry name" value="Radical_activat_CS"/>
</dbReference>
<keyword evidence="12" id="KW-0456">Lyase</keyword>
<dbReference type="CDD" id="cd01335">
    <property type="entry name" value="Radical_SAM"/>
    <property type="match status" value="1"/>
</dbReference>
<dbReference type="GO" id="GO:0016829">
    <property type="term" value="F:lyase activity"/>
    <property type="evidence" value="ECO:0007669"/>
    <property type="project" value="UniProtKB-KW"/>
</dbReference>
<keyword evidence="13" id="KW-1185">Reference proteome</keyword>
<keyword evidence="10" id="KW-0963">Cytoplasm</keyword>
<evidence type="ECO:0000256" key="1">
    <source>
        <dbReference type="ARBA" id="ARBA00003141"/>
    </source>
</evidence>
<feature type="domain" description="Radical SAM core" evidence="11">
    <location>
        <begin position="14"/>
        <end position="243"/>
    </location>
</feature>
<name>A0A084JKR4_9FIRM</name>
<keyword evidence="7 10" id="KW-0560">Oxidoreductase</keyword>
<dbReference type="OrthoDB" id="9782387at2"/>
<dbReference type="EMBL" id="JPME01000016">
    <property type="protein sequence ID" value="KEZ89548.1"/>
    <property type="molecule type" value="Genomic_DNA"/>
</dbReference>
<dbReference type="GO" id="GO:0046872">
    <property type="term" value="F:metal ion binding"/>
    <property type="evidence" value="ECO:0007669"/>
    <property type="project" value="UniProtKB-UniRule"/>
</dbReference>
<evidence type="ECO:0000313" key="13">
    <source>
        <dbReference type="Proteomes" id="UP000028525"/>
    </source>
</evidence>
<dbReference type="Gene3D" id="3.20.20.70">
    <property type="entry name" value="Aldolase class I"/>
    <property type="match status" value="1"/>
</dbReference>
<dbReference type="GO" id="GO:0051539">
    <property type="term" value="F:4 iron, 4 sulfur cluster binding"/>
    <property type="evidence" value="ECO:0007669"/>
    <property type="project" value="UniProtKB-UniRule"/>
</dbReference>
<keyword evidence="8 10" id="KW-0408">Iron</keyword>
<evidence type="ECO:0000256" key="9">
    <source>
        <dbReference type="ARBA" id="ARBA00023014"/>
    </source>
</evidence>
<comment type="subcellular location">
    <subcellularLocation>
        <location evidence="10">Cytoplasm</location>
    </subcellularLocation>
</comment>
<organism evidence="12 13">
    <name type="scientific">Lacrimispora celerecrescens</name>
    <dbReference type="NCBI Taxonomy" id="29354"/>
    <lineage>
        <taxon>Bacteria</taxon>
        <taxon>Bacillati</taxon>
        <taxon>Bacillota</taxon>
        <taxon>Clostridia</taxon>
        <taxon>Lachnospirales</taxon>
        <taxon>Lachnospiraceae</taxon>
        <taxon>Lacrimispora</taxon>
    </lineage>
</organism>
<dbReference type="SFLD" id="SFLDG01067">
    <property type="entry name" value="SPASM/twitch_domain_containing"/>
    <property type="match status" value="1"/>
</dbReference>
<evidence type="ECO:0000256" key="10">
    <source>
        <dbReference type="RuleBase" id="RU362053"/>
    </source>
</evidence>
<dbReference type="Proteomes" id="UP000028525">
    <property type="component" value="Unassembled WGS sequence"/>
</dbReference>
<keyword evidence="9 10" id="KW-0411">Iron-sulfur</keyword>
<comment type="similarity">
    <text evidence="2 10">Belongs to the organic radical-activating enzymes family.</text>
</comment>